<gene>
    <name evidence="3" type="ORF">SAMN05216561_1054</name>
</gene>
<proteinExistence type="predicted"/>
<keyword evidence="2" id="KW-0732">Signal</keyword>
<sequence length="275" mass="28599">MSLILLRRTASAATLTLALAGLAACGGDDSSASDPSSDSSSSSAPDEVGEADGGEDVGAEETEAAVPTAGEEIDASDMADVFKQAFEEASTATIAMSIGGAAQYDATGVVDFTTTPVSMAMAIELAQAPQPIEMIIVDGFIYQNLFGDKFTKMALDDPSNPAGNLSEQLDIGAQFDTFEKAITAATYVGEEDGLERYSLVLDSAILLQEQGADVGSLPAGSIPDEFTYDLWFDQDGLFRKMESNLGGLGGDLTATYDNWGEPVEITAPDASQIVE</sequence>
<feature type="signal peptide" evidence="2">
    <location>
        <begin position="1"/>
        <end position="23"/>
    </location>
</feature>
<evidence type="ECO:0000256" key="1">
    <source>
        <dbReference type="SAM" id="MobiDB-lite"/>
    </source>
</evidence>
<keyword evidence="4" id="KW-1185">Reference proteome</keyword>
<dbReference type="RefSeq" id="WP_091111730.1">
    <property type="nucleotide sequence ID" value="NZ_BKAF01000006.1"/>
</dbReference>
<feature type="compositionally biased region" description="Acidic residues" evidence="1">
    <location>
        <begin position="47"/>
        <end position="63"/>
    </location>
</feature>
<dbReference type="OrthoDB" id="3781094at2"/>
<evidence type="ECO:0008006" key="5">
    <source>
        <dbReference type="Google" id="ProtNLM"/>
    </source>
</evidence>
<evidence type="ECO:0000313" key="4">
    <source>
        <dbReference type="Proteomes" id="UP000198649"/>
    </source>
</evidence>
<name>A0A1I3FIZ7_9ACTN</name>
<accession>A0A1I3FIZ7</accession>
<dbReference type="EMBL" id="FOQG01000005">
    <property type="protein sequence ID" value="SFI11137.1"/>
    <property type="molecule type" value="Genomic_DNA"/>
</dbReference>
<feature type="region of interest" description="Disordered" evidence="1">
    <location>
        <begin position="25"/>
        <end position="73"/>
    </location>
</feature>
<evidence type="ECO:0000256" key="2">
    <source>
        <dbReference type="SAM" id="SignalP"/>
    </source>
</evidence>
<evidence type="ECO:0000313" key="3">
    <source>
        <dbReference type="EMBL" id="SFI11137.1"/>
    </source>
</evidence>
<protein>
    <recommendedName>
        <fullName evidence="5">LppX_LprAFG lipoprotein</fullName>
    </recommendedName>
</protein>
<dbReference type="Gene3D" id="2.50.20.20">
    <property type="match status" value="1"/>
</dbReference>
<feature type="compositionally biased region" description="Low complexity" evidence="1">
    <location>
        <begin position="25"/>
        <end position="46"/>
    </location>
</feature>
<dbReference type="AlphaFoldDB" id="A0A1I3FIZ7"/>
<dbReference type="SUPFAM" id="SSF89392">
    <property type="entry name" value="Prokaryotic lipoproteins and lipoprotein localization factors"/>
    <property type="match status" value="1"/>
</dbReference>
<dbReference type="STRING" id="1005945.SAMN05216561_1054"/>
<dbReference type="Proteomes" id="UP000198649">
    <property type="component" value="Unassembled WGS sequence"/>
</dbReference>
<reference evidence="3 4" key="1">
    <citation type="submission" date="2016-10" db="EMBL/GenBank/DDBJ databases">
        <authorList>
            <person name="de Groot N.N."/>
        </authorList>
    </citation>
    <scope>NUCLEOTIDE SEQUENCE [LARGE SCALE GENOMIC DNA]</scope>
    <source>
        <strain evidence="3 4">CGMCC 1.11156</strain>
    </source>
</reference>
<organism evidence="3 4">
    <name type="scientific">Nocardioides psychrotolerans</name>
    <dbReference type="NCBI Taxonomy" id="1005945"/>
    <lineage>
        <taxon>Bacteria</taxon>
        <taxon>Bacillati</taxon>
        <taxon>Actinomycetota</taxon>
        <taxon>Actinomycetes</taxon>
        <taxon>Propionibacteriales</taxon>
        <taxon>Nocardioidaceae</taxon>
        <taxon>Nocardioides</taxon>
    </lineage>
</organism>
<dbReference type="InterPro" id="IPR029046">
    <property type="entry name" value="LolA/LolB/LppX"/>
</dbReference>
<feature type="chain" id="PRO_5039536885" description="LppX_LprAFG lipoprotein" evidence="2">
    <location>
        <begin position="24"/>
        <end position="275"/>
    </location>
</feature>
<dbReference type="PROSITE" id="PS51257">
    <property type="entry name" value="PROKAR_LIPOPROTEIN"/>
    <property type="match status" value="1"/>
</dbReference>